<evidence type="ECO:0000313" key="10">
    <source>
        <dbReference type="EMBL" id="QBP12552.1"/>
    </source>
</evidence>
<keyword evidence="5 7" id="KW-1133">Transmembrane helix</keyword>
<evidence type="ECO:0000256" key="6">
    <source>
        <dbReference type="ARBA" id="ARBA00023136"/>
    </source>
</evidence>
<evidence type="ECO:0000256" key="7">
    <source>
        <dbReference type="SAM" id="Phobius"/>
    </source>
</evidence>
<evidence type="ECO:0000256" key="4">
    <source>
        <dbReference type="ARBA" id="ARBA00022692"/>
    </source>
</evidence>
<evidence type="ECO:0000256" key="5">
    <source>
        <dbReference type="ARBA" id="ARBA00022989"/>
    </source>
</evidence>
<dbReference type="GO" id="GO:0016020">
    <property type="term" value="C:membrane"/>
    <property type="evidence" value="ECO:0007669"/>
    <property type="project" value="UniProtKB-SubCell"/>
</dbReference>
<organism evidence="10 11">
    <name type="scientific">Cupriavidus metallidurans</name>
    <dbReference type="NCBI Taxonomy" id="119219"/>
    <lineage>
        <taxon>Bacteria</taxon>
        <taxon>Pseudomonadati</taxon>
        <taxon>Pseudomonadota</taxon>
        <taxon>Betaproteobacteria</taxon>
        <taxon>Burkholderiales</taxon>
        <taxon>Burkholderiaceae</taxon>
        <taxon>Cupriavidus</taxon>
    </lineage>
</organism>
<dbReference type="InterPro" id="IPR027469">
    <property type="entry name" value="Cation_efflux_TMD_sf"/>
</dbReference>
<keyword evidence="4 7" id="KW-0812">Transmembrane</keyword>
<dbReference type="InterPro" id="IPR002524">
    <property type="entry name" value="Cation_efflux"/>
</dbReference>
<dbReference type="InterPro" id="IPR036837">
    <property type="entry name" value="Cation_efflux_CTD_sf"/>
</dbReference>
<dbReference type="InterPro" id="IPR027470">
    <property type="entry name" value="Cation_efflux_CTD"/>
</dbReference>
<dbReference type="AlphaFoldDB" id="A0A482IXA0"/>
<evidence type="ECO:0000313" key="11">
    <source>
        <dbReference type="Proteomes" id="UP000253772"/>
    </source>
</evidence>
<dbReference type="Gene3D" id="3.30.70.1350">
    <property type="entry name" value="Cation efflux protein, cytoplasmic domain"/>
    <property type="match status" value="1"/>
</dbReference>
<dbReference type="InterPro" id="IPR050291">
    <property type="entry name" value="CDF_Transporter"/>
</dbReference>
<evidence type="ECO:0000256" key="1">
    <source>
        <dbReference type="ARBA" id="ARBA00004141"/>
    </source>
</evidence>
<dbReference type="Pfam" id="PF16916">
    <property type="entry name" value="ZT_dimer"/>
    <property type="match status" value="1"/>
</dbReference>
<evidence type="ECO:0000256" key="2">
    <source>
        <dbReference type="ARBA" id="ARBA00008114"/>
    </source>
</evidence>
<evidence type="ECO:0000259" key="8">
    <source>
        <dbReference type="Pfam" id="PF01545"/>
    </source>
</evidence>
<feature type="domain" description="Cation efflux protein transmembrane" evidence="8">
    <location>
        <begin position="24"/>
        <end position="216"/>
    </location>
</feature>
<dbReference type="OrthoDB" id="9806522at2"/>
<dbReference type="NCBIfam" id="TIGR01297">
    <property type="entry name" value="CDF"/>
    <property type="match status" value="1"/>
</dbReference>
<dbReference type="FunFam" id="1.20.1510.10:FF:000006">
    <property type="entry name" value="Divalent cation efflux transporter"/>
    <property type="match status" value="1"/>
</dbReference>
<evidence type="ECO:0000259" key="9">
    <source>
        <dbReference type="Pfam" id="PF16916"/>
    </source>
</evidence>
<feature type="transmembrane region" description="Helical" evidence="7">
    <location>
        <begin position="176"/>
        <end position="200"/>
    </location>
</feature>
<keyword evidence="3" id="KW-0813">Transport</keyword>
<dbReference type="Proteomes" id="UP000253772">
    <property type="component" value="Chromosome c2"/>
</dbReference>
<dbReference type="EMBL" id="CP037901">
    <property type="protein sequence ID" value="QBP12552.1"/>
    <property type="molecule type" value="Genomic_DNA"/>
</dbReference>
<feature type="transmembrane region" description="Helical" evidence="7">
    <location>
        <begin position="26"/>
        <end position="43"/>
    </location>
</feature>
<gene>
    <name evidence="10" type="ORF">DDF84_022820</name>
</gene>
<dbReference type="SUPFAM" id="SSF161111">
    <property type="entry name" value="Cation efflux protein transmembrane domain-like"/>
    <property type="match status" value="1"/>
</dbReference>
<dbReference type="InterPro" id="IPR058533">
    <property type="entry name" value="Cation_efflux_TM"/>
</dbReference>
<dbReference type="SUPFAM" id="SSF160240">
    <property type="entry name" value="Cation efflux protein cytoplasmic domain-like"/>
    <property type="match status" value="1"/>
</dbReference>
<name>A0A482IXA0_9BURK</name>
<keyword evidence="6 7" id="KW-0472">Membrane</keyword>
<dbReference type="Pfam" id="PF01545">
    <property type="entry name" value="Cation_efflux"/>
    <property type="match status" value="1"/>
</dbReference>
<accession>A0A482IXA0</accession>
<dbReference type="PANTHER" id="PTHR43840:SF15">
    <property type="entry name" value="MITOCHONDRIAL METAL TRANSPORTER 1-RELATED"/>
    <property type="match status" value="1"/>
</dbReference>
<dbReference type="RefSeq" id="WP_111734007.1">
    <property type="nucleotide sequence ID" value="NZ_CP037901.1"/>
</dbReference>
<dbReference type="Gene3D" id="1.20.1510.10">
    <property type="entry name" value="Cation efflux protein transmembrane domain"/>
    <property type="match status" value="1"/>
</dbReference>
<proteinExistence type="inferred from homology"/>
<dbReference type="GO" id="GO:0008324">
    <property type="term" value="F:monoatomic cation transmembrane transporter activity"/>
    <property type="evidence" value="ECO:0007669"/>
    <property type="project" value="InterPro"/>
</dbReference>
<protein>
    <submittedName>
        <fullName evidence="10">Cation transporter</fullName>
    </submittedName>
</protein>
<comment type="similarity">
    <text evidence="2">Belongs to the cation diffusion facilitator (CDF) transporter (TC 2.A.4) family.</text>
</comment>
<feature type="transmembrane region" description="Helical" evidence="7">
    <location>
        <begin position="85"/>
        <end position="107"/>
    </location>
</feature>
<dbReference type="PANTHER" id="PTHR43840">
    <property type="entry name" value="MITOCHONDRIAL METAL TRANSPORTER 1-RELATED"/>
    <property type="match status" value="1"/>
</dbReference>
<comment type="subcellular location">
    <subcellularLocation>
        <location evidence="1">Membrane</location>
        <topology evidence="1">Multi-pass membrane protein</topology>
    </subcellularLocation>
</comment>
<feature type="domain" description="Cation efflux protein cytoplasmic" evidence="9">
    <location>
        <begin position="221"/>
        <end position="296"/>
    </location>
</feature>
<evidence type="ECO:0000256" key="3">
    <source>
        <dbReference type="ARBA" id="ARBA00022448"/>
    </source>
</evidence>
<feature type="transmembrane region" description="Helical" evidence="7">
    <location>
        <begin position="119"/>
        <end position="137"/>
    </location>
</feature>
<sequence length="297" mass="31503">MPENNPIEAALQAKTSGIQRGAKTSIIVNLTISLVQLLVGLFANSQALVADSIHTLSDLISDFFVLLAGRYGGKAPDSVHHYGHLRFETAASLALGVLLLIVGIGMFWSAIEKLANPDLVTPVGLAALWVAMGALATKELLYRYLLSIAKQTASSMLVASALHARSDAASSLVVSLGVLGSLLGVHILDPLAALFVGLLISKMGGQTAWQALHDLVDRSADNETVTAIRVSLLDTPGVLGVHDLRTRKMSDMILVDAHLEILGSLSIHAGHNIALEARRRLMARGDILNLMTHVDPV</sequence>
<reference evidence="10 11" key="1">
    <citation type="submission" date="2019-03" db="EMBL/GenBank/DDBJ databases">
        <title>Comparative insights into the high quality Complete genome sequence of highly metal resistant Cupriavidus metallidurans strain BS1 isolated from a gold-copper mine.</title>
        <authorList>
            <person name="Mazhar H.S."/>
            <person name="Rensing C."/>
        </authorList>
    </citation>
    <scope>NUCLEOTIDE SEQUENCE [LARGE SCALE GENOMIC DNA]</scope>
    <source>
        <strain evidence="10 11">BS1</strain>
    </source>
</reference>